<dbReference type="AlphaFoldDB" id="A0A9Q1CGT5"/>
<dbReference type="InterPro" id="IPR005123">
    <property type="entry name" value="Oxoglu/Fe-dep_dioxygenase_dom"/>
</dbReference>
<feature type="binding site" evidence="5">
    <location>
        <position position="209"/>
    </location>
    <ligand>
        <name>Fe cation</name>
        <dbReference type="ChEBI" id="CHEBI:24875"/>
        <note>catalytic</note>
    </ligand>
</feature>
<dbReference type="EMBL" id="JAIZAY010000003">
    <property type="protein sequence ID" value="KAJ8045048.1"/>
    <property type="molecule type" value="Genomic_DNA"/>
</dbReference>
<dbReference type="GO" id="GO:0008198">
    <property type="term" value="F:ferrous iron binding"/>
    <property type="evidence" value="ECO:0007669"/>
    <property type="project" value="TreeGrafter"/>
</dbReference>
<sequence>MAAVVNHADEDNFKPVFKRYKNRKLNVDLSDVINFRKVDDQVVQSGSEEHLIKFNPSCEIADGLGLKPVCEWHCFTLKCAPGFIYIRNPFKYGHQRYWLKRLLQDIPNPANKSNLLGKLPDNELIWNLQVESQRSKNVGKSAYSQLRWVTFGYHYNWTTKLYDLEDYSKFPEDICLLSAFIATSLGFPAFKPEAAIVNYYNMNSTLGGHNDHSELDHDAPLISFSFGQSAIFLVGGLTKSVPPTPILLSSGDIIVLSSSSRLAYHGVPRILHDDSENMKKCFGKISETNGKAGFKDGVKDFEYSTTSKLIEIPNESLGGSCELSNKCKENSSFSEIKSKSCVTDSSNLQNFDQPREESISRNIPSAIRGGSNSSTSFNVDKRNKYDQKRMSKMGSGHGNDVNAEVFASDSTSIDLKRCSSCQHERTKVIPVSSVNEGFTDERCEFDHLKRFPDEKLLEGESASCVLPKAKRVKPDSNIWDCEMSFRKTFPNCNILLDHIKETTKVIQNDTVWKPFDEHLQNARLNVSVRQVNKI</sequence>
<evidence type="ECO:0000313" key="9">
    <source>
        <dbReference type="Proteomes" id="UP001152320"/>
    </source>
</evidence>
<proteinExistence type="predicted"/>
<evidence type="ECO:0000256" key="3">
    <source>
        <dbReference type="ARBA" id="ARBA00023002"/>
    </source>
</evidence>
<evidence type="ECO:0000256" key="1">
    <source>
        <dbReference type="ARBA" id="ARBA00022723"/>
    </source>
</evidence>
<gene>
    <name evidence="8" type="ORF">HOLleu_07972</name>
</gene>
<dbReference type="PANTHER" id="PTHR16557">
    <property type="entry name" value="ALKYLATED DNA REPAIR PROTEIN ALKB-RELATED"/>
    <property type="match status" value="1"/>
</dbReference>
<dbReference type="OrthoDB" id="6614653at2759"/>
<dbReference type="Gene3D" id="2.60.120.590">
    <property type="entry name" value="Alpha-ketoglutarate-dependent dioxygenase AlkB-like"/>
    <property type="match status" value="1"/>
</dbReference>
<comment type="cofactor">
    <cofactor evidence="5">
        <name>Fe(2+)</name>
        <dbReference type="ChEBI" id="CHEBI:29033"/>
    </cofactor>
    <text evidence="5">Binds 1 Fe(2+) ion per subunit.</text>
</comment>
<comment type="caution">
    <text evidence="8">The sequence shown here is derived from an EMBL/GenBank/DDBJ whole genome shotgun (WGS) entry which is preliminary data.</text>
</comment>
<dbReference type="GO" id="GO:0005634">
    <property type="term" value="C:nucleus"/>
    <property type="evidence" value="ECO:0007669"/>
    <property type="project" value="TreeGrafter"/>
</dbReference>
<dbReference type="InterPro" id="IPR037151">
    <property type="entry name" value="AlkB-like_sf"/>
</dbReference>
<reference evidence="8" key="1">
    <citation type="submission" date="2021-10" db="EMBL/GenBank/DDBJ databases">
        <title>Tropical sea cucumber genome reveals ecological adaptation and Cuvierian tubules defense mechanism.</title>
        <authorList>
            <person name="Chen T."/>
        </authorList>
    </citation>
    <scope>NUCLEOTIDE SEQUENCE</scope>
    <source>
        <strain evidence="8">Nanhai2018</strain>
        <tissue evidence="8">Muscle</tissue>
    </source>
</reference>
<dbReference type="GO" id="GO:0035516">
    <property type="term" value="F:broad specificity oxidative DNA demethylase activity"/>
    <property type="evidence" value="ECO:0007669"/>
    <property type="project" value="TreeGrafter"/>
</dbReference>
<protein>
    <submittedName>
        <fullName evidence="8">Nucleic acid dioxygenase ALKBH1</fullName>
    </submittedName>
</protein>
<keyword evidence="2 8" id="KW-0223">Dioxygenase</keyword>
<evidence type="ECO:0000256" key="5">
    <source>
        <dbReference type="PIRSR" id="PIRSR604574-2"/>
    </source>
</evidence>
<keyword evidence="4 5" id="KW-0408">Iron</keyword>
<evidence type="ECO:0000256" key="4">
    <source>
        <dbReference type="ARBA" id="ARBA00023004"/>
    </source>
</evidence>
<dbReference type="Pfam" id="PF13532">
    <property type="entry name" value="2OG-FeII_Oxy_2"/>
    <property type="match status" value="1"/>
</dbReference>
<dbReference type="GO" id="GO:0035513">
    <property type="term" value="P:oxidative RNA demethylation"/>
    <property type="evidence" value="ECO:0007669"/>
    <property type="project" value="TreeGrafter"/>
</dbReference>
<organism evidence="8 9">
    <name type="scientific">Holothuria leucospilota</name>
    <name type="common">Black long sea cucumber</name>
    <name type="synonym">Mertensiothuria leucospilota</name>
    <dbReference type="NCBI Taxonomy" id="206669"/>
    <lineage>
        <taxon>Eukaryota</taxon>
        <taxon>Metazoa</taxon>
        <taxon>Echinodermata</taxon>
        <taxon>Eleutherozoa</taxon>
        <taxon>Echinozoa</taxon>
        <taxon>Holothuroidea</taxon>
        <taxon>Aspidochirotacea</taxon>
        <taxon>Aspidochirotida</taxon>
        <taxon>Holothuriidae</taxon>
        <taxon>Holothuria</taxon>
    </lineage>
</organism>
<dbReference type="GO" id="GO:0005737">
    <property type="term" value="C:cytoplasm"/>
    <property type="evidence" value="ECO:0007669"/>
    <property type="project" value="TreeGrafter"/>
</dbReference>
<keyword evidence="9" id="KW-1185">Reference proteome</keyword>
<evidence type="ECO:0000256" key="6">
    <source>
        <dbReference type="SAM" id="MobiDB-lite"/>
    </source>
</evidence>
<dbReference type="PROSITE" id="PS51471">
    <property type="entry name" value="FE2OG_OXY"/>
    <property type="match status" value="1"/>
</dbReference>
<feature type="domain" description="Fe2OG dioxygenase" evidence="7">
    <location>
        <begin position="191"/>
        <end position="297"/>
    </location>
</feature>
<feature type="binding site" evidence="5">
    <location>
        <position position="265"/>
    </location>
    <ligand>
        <name>Fe cation</name>
        <dbReference type="ChEBI" id="CHEBI:24875"/>
        <note>catalytic</note>
    </ligand>
</feature>
<feature type="binding site" evidence="5">
    <location>
        <position position="211"/>
    </location>
    <ligand>
        <name>Fe cation</name>
        <dbReference type="ChEBI" id="CHEBI:24875"/>
        <note>catalytic</note>
    </ligand>
</feature>
<name>A0A9Q1CGT5_HOLLE</name>
<keyword evidence="3" id="KW-0560">Oxidoreductase</keyword>
<dbReference type="PANTHER" id="PTHR16557:SF2">
    <property type="entry name" value="NUCLEIC ACID DIOXYGENASE ALKBH1"/>
    <property type="match status" value="1"/>
</dbReference>
<evidence type="ECO:0000313" key="8">
    <source>
        <dbReference type="EMBL" id="KAJ8045048.1"/>
    </source>
</evidence>
<dbReference type="InterPro" id="IPR027450">
    <property type="entry name" value="AlkB-like"/>
</dbReference>
<accession>A0A9Q1CGT5</accession>
<dbReference type="SUPFAM" id="SSF51197">
    <property type="entry name" value="Clavaminate synthase-like"/>
    <property type="match status" value="1"/>
</dbReference>
<keyword evidence="1 5" id="KW-0479">Metal-binding</keyword>
<dbReference type="Proteomes" id="UP001152320">
    <property type="component" value="Chromosome 3"/>
</dbReference>
<evidence type="ECO:0000259" key="7">
    <source>
        <dbReference type="PROSITE" id="PS51471"/>
    </source>
</evidence>
<dbReference type="GO" id="GO:0035515">
    <property type="term" value="F:oxidative RNA demethylase activity"/>
    <property type="evidence" value="ECO:0007669"/>
    <property type="project" value="TreeGrafter"/>
</dbReference>
<dbReference type="InterPro" id="IPR004574">
    <property type="entry name" value="Alkb"/>
</dbReference>
<evidence type="ECO:0000256" key="2">
    <source>
        <dbReference type="ARBA" id="ARBA00022964"/>
    </source>
</evidence>
<feature type="region of interest" description="Disordered" evidence="6">
    <location>
        <begin position="345"/>
        <end position="379"/>
    </location>
</feature>